<sequence length="214" mass="21732">MKRARLGLIGTVAIAASLLAGCSDEEGAAAPPAAPPAPAPVDAAPENESEAPASDSEEAPAGEAAAPGTEYSLGDKAVVPYKSGSNEGTIGITISAIEKGTPEDLAPLDLGDKAEGQVPYYIRVAISNEGGEDMAFTSAPRLTGQLPDGGMAGRVSIIGDFEKCQNESAPKDFTAKGASYETCVLAVAPEASSVDSVRFTEGDQYEDAALVWKA</sequence>
<feature type="region of interest" description="Disordered" evidence="1">
    <location>
        <begin position="25"/>
        <end position="70"/>
    </location>
</feature>
<proteinExistence type="predicted"/>
<evidence type="ECO:0000313" key="4">
    <source>
        <dbReference type="Proteomes" id="UP000242444"/>
    </source>
</evidence>
<dbReference type="AlphaFoldDB" id="A0A263D8V4"/>
<dbReference type="Proteomes" id="UP000242444">
    <property type="component" value="Unassembled WGS sequence"/>
</dbReference>
<name>A0A263D8V4_9PSEU</name>
<evidence type="ECO:0000256" key="1">
    <source>
        <dbReference type="SAM" id="MobiDB-lite"/>
    </source>
</evidence>
<keyword evidence="2" id="KW-0732">Signal</keyword>
<evidence type="ECO:0008006" key="5">
    <source>
        <dbReference type="Google" id="ProtNLM"/>
    </source>
</evidence>
<feature type="chain" id="PRO_5038513715" description="DUF4352 domain-containing protein" evidence="2">
    <location>
        <begin position="21"/>
        <end position="214"/>
    </location>
</feature>
<dbReference type="PROSITE" id="PS51257">
    <property type="entry name" value="PROKAR_LIPOPROTEIN"/>
    <property type="match status" value="1"/>
</dbReference>
<organism evidence="3 4">
    <name type="scientific">Amycolatopsis antarctica</name>
    <dbReference type="NCBI Taxonomy" id="1854586"/>
    <lineage>
        <taxon>Bacteria</taxon>
        <taxon>Bacillati</taxon>
        <taxon>Actinomycetota</taxon>
        <taxon>Actinomycetes</taxon>
        <taxon>Pseudonocardiales</taxon>
        <taxon>Pseudonocardiaceae</taxon>
        <taxon>Amycolatopsis</taxon>
    </lineage>
</organism>
<dbReference type="RefSeq" id="WP_094861336.1">
    <property type="nucleotide sequence ID" value="NZ_NKYE01000002.1"/>
</dbReference>
<accession>A0A263D8V4</accession>
<protein>
    <recommendedName>
        <fullName evidence="5">DUF4352 domain-containing protein</fullName>
    </recommendedName>
</protein>
<feature type="signal peptide" evidence="2">
    <location>
        <begin position="1"/>
        <end position="20"/>
    </location>
</feature>
<gene>
    <name evidence="3" type="ORF">CFN78_04785</name>
</gene>
<keyword evidence="4" id="KW-1185">Reference proteome</keyword>
<feature type="compositionally biased region" description="Acidic residues" evidence="1">
    <location>
        <begin position="45"/>
        <end position="60"/>
    </location>
</feature>
<reference evidence="3 4" key="1">
    <citation type="submission" date="2017-07" db="EMBL/GenBank/DDBJ databases">
        <title>Amycolatopsis antarcticus sp. nov., isolated from the surface of an Antarcticus brown macroalga.</title>
        <authorList>
            <person name="Wang J."/>
            <person name="Leiva S."/>
            <person name="Huang J."/>
            <person name="Huang Y."/>
        </authorList>
    </citation>
    <scope>NUCLEOTIDE SEQUENCE [LARGE SCALE GENOMIC DNA]</scope>
    <source>
        <strain evidence="3 4">AU-G6</strain>
    </source>
</reference>
<evidence type="ECO:0000256" key="2">
    <source>
        <dbReference type="SAM" id="SignalP"/>
    </source>
</evidence>
<dbReference type="InParanoid" id="A0A263D8V4"/>
<dbReference type="EMBL" id="NKYE01000002">
    <property type="protein sequence ID" value="OZM74438.1"/>
    <property type="molecule type" value="Genomic_DNA"/>
</dbReference>
<evidence type="ECO:0000313" key="3">
    <source>
        <dbReference type="EMBL" id="OZM74438.1"/>
    </source>
</evidence>
<comment type="caution">
    <text evidence="3">The sequence shown here is derived from an EMBL/GenBank/DDBJ whole genome shotgun (WGS) entry which is preliminary data.</text>
</comment>
<dbReference type="OrthoDB" id="3874174at2"/>